<dbReference type="PATRIC" id="fig|1291734.4.peg.447"/>
<keyword evidence="2" id="KW-0203">Cytokinin biosynthesis</keyword>
<dbReference type="SUPFAM" id="SSF102405">
    <property type="entry name" value="MCP/YpsA-like"/>
    <property type="match status" value="1"/>
</dbReference>
<reference evidence="3 4" key="1">
    <citation type="journal article" date="2015" name="Genome Announc.">
        <title>Expanding the biotechnology potential of lactobacilli through comparative genomics of 213 strains and associated genera.</title>
        <authorList>
            <person name="Sun Z."/>
            <person name="Harris H.M."/>
            <person name="McCann A."/>
            <person name="Guo C."/>
            <person name="Argimon S."/>
            <person name="Zhang W."/>
            <person name="Yang X."/>
            <person name="Jeffery I.B."/>
            <person name="Cooney J.C."/>
            <person name="Kagawa T.F."/>
            <person name="Liu W."/>
            <person name="Song Y."/>
            <person name="Salvetti E."/>
            <person name="Wrobel A."/>
            <person name="Rasinkangas P."/>
            <person name="Parkhill J."/>
            <person name="Rea M.C."/>
            <person name="O'Sullivan O."/>
            <person name="Ritari J."/>
            <person name="Douillard F.P."/>
            <person name="Paul Ross R."/>
            <person name="Yang R."/>
            <person name="Briner A.E."/>
            <person name="Felis G.E."/>
            <person name="de Vos W.M."/>
            <person name="Barrangou R."/>
            <person name="Klaenhammer T.R."/>
            <person name="Caufield P.W."/>
            <person name="Cui Y."/>
            <person name="Zhang H."/>
            <person name="O'Toole P.W."/>
        </authorList>
    </citation>
    <scope>NUCLEOTIDE SEQUENCE [LARGE SCALE GENOMIC DNA]</scope>
    <source>
        <strain evidence="3 4">JCM 17158</strain>
    </source>
</reference>
<dbReference type="NCBIfam" id="TIGR00730">
    <property type="entry name" value="Rossman fold protein, TIGR00730 family"/>
    <property type="match status" value="1"/>
</dbReference>
<organism evidence="3 4">
    <name type="scientific">Lacticaseibacillus nasuensis JCM 17158</name>
    <dbReference type="NCBI Taxonomy" id="1291734"/>
    <lineage>
        <taxon>Bacteria</taxon>
        <taxon>Bacillati</taxon>
        <taxon>Bacillota</taxon>
        <taxon>Bacilli</taxon>
        <taxon>Lactobacillales</taxon>
        <taxon>Lactobacillaceae</taxon>
        <taxon>Lacticaseibacillus</taxon>
    </lineage>
</organism>
<dbReference type="RefSeq" id="WP_056951991.1">
    <property type="nucleotide sequence ID" value="NZ_AZDJ01000032.1"/>
</dbReference>
<evidence type="ECO:0000256" key="2">
    <source>
        <dbReference type="RuleBase" id="RU363015"/>
    </source>
</evidence>
<dbReference type="AlphaFoldDB" id="A0A0R1JQA1"/>
<evidence type="ECO:0000313" key="4">
    <source>
        <dbReference type="Proteomes" id="UP000051804"/>
    </source>
</evidence>
<name>A0A0R1JQA1_9LACO</name>
<dbReference type="GO" id="GO:0016799">
    <property type="term" value="F:hydrolase activity, hydrolyzing N-glycosyl compounds"/>
    <property type="evidence" value="ECO:0007669"/>
    <property type="project" value="TreeGrafter"/>
</dbReference>
<protein>
    <recommendedName>
        <fullName evidence="2">Cytokinin riboside 5'-monophosphate phosphoribohydrolase</fullName>
        <ecNumber evidence="2">3.2.2.n1</ecNumber>
    </recommendedName>
</protein>
<dbReference type="InterPro" id="IPR005269">
    <property type="entry name" value="LOG"/>
</dbReference>
<keyword evidence="2" id="KW-0378">Hydrolase</keyword>
<sequence>MTHIAVFCGAASGTDQRFTQAATTLGQWLATHHHTLVYGGGRFGLMGTVATACLAAGGTVIGILPQNLFARGVALPGIKLTITPDMATRKQQMLALSRGCIALPGGPGTLEEISSAFSWARIGDNASPCAFYNVAGYWDPLAAMFDQMVSAGFLTATDRAKLCFSADLATIATFMRDYTPPEIRRY</sequence>
<dbReference type="STRING" id="1291734.FD02_GL000433"/>
<gene>
    <name evidence="3" type="ORF">FD02_GL000433</name>
</gene>
<dbReference type="Gene3D" id="3.40.50.450">
    <property type="match status" value="1"/>
</dbReference>
<dbReference type="PANTHER" id="PTHR31223">
    <property type="entry name" value="LOG FAMILY PROTEIN YJL055W"/>
    <property type="match status" value="1"/>
</dbReference>
<comment type="caution">
    <text evidence="3">The sequence shown here is derived from an EMBL/GenBank/DDBJ whole genome shotgun (WGS) entry which is preliminary data.</text>
</comment>
<dbReference type="Proteomes" id="UP000051804">
    <property type="component" value="Unassembled WGS sequence"/>
</dbReference>
<dbReference type="EC" id="3.2.2.n1" evidence="2"/>
<evidence type="ECO:0000256" key="1">
    <source>
        <dbReference type="ARBA" id="ARBA00006763"/>
    </source>
</evidence>
<comment type="similarity">
    <text evidence="1 2">Belongs to the LOG family.</text>
</comment>
<dbReference type="OrthoDB" id="9801098at2"/>
<dbReference type="Pfam" id="PF03641">
    <property type="entry name" value="Lysine_decarbox"/>
    <property type="match status" value="1"/>
</dbReference>
<dbReference type="PANTHER" id="PTHR31223:SF70">
    <property type="entry name" value="LOG FAMILY PROTEIN YJL055W"/>
    <property type="match status" value="1"/>
</dbReference>
<accession>A0A0R1JQA1</accession>
<proteinExistence type="inferred from homology"/>
<evidence type="ECO:0000313" key="3">
    <source>
        <dbReference type="EMBL" id="KRK70369.1"/>
    </source>
</evidence>
<keyword evidence="4" id="KW-1185">Reference proteome</keyword>
<dbReference type="GO" id="GO:0009691">
    <property type="term" value="P:cytokinin biosynthetic process"/>
    <property type="evidence" value="ECO:0007669"/>
    <property type="project" value="UniProtKB-UniRule"/>
</dbReference>
<dbReference type="InterPro" id="IPR031100">
    <property type="entry name" value="LOG_fam"/>
</dbReference>
<dbReference type="GO" id="GO:0005829">
    <property type="term" value="C:cytosol"/>
    <property type="evidence" value="ECO:0007669"/>
    <property type="project" value="TreeGrafter"/>
</dbReference>
<dbReference type="EMBL" id="AZDJ01000032">
    <property type="protein sequence ID" value="KRK70369.1"/>
    <property type="molecule type" value="Genomic_DNA"/>
</dbReference>